<dbReference type="EMBL" id="JAVRHQ010000015">
    <property type="protein sequence ID" value="MDT0643704.1"/>
    <property type="molecule type" value="Genomic_DNA"/>
</dbReference>
<gene>
    <name evidence="1" type="ORF">RM553_12750</name>
</gene>
<accession>A0ABU3CBJ9</accession>
<name>A0ABU3CBJ9_9FLAO</name>
<protein>
    <submittedName>
        <fullName evidence="1">Uncharacterized protein</fullName>
    </submittedName>
</protein>
<reference evidence="1 2" key="1">
    <citation type="submission" date="2023-09" db="EMBL/GenBank/DDBJ databases">
        <authorList>
            <person name="Rey-Velasco X."/>
        </authorList>
    </citation>
    <scope>NUCLEOTIDE SEQUENCE [LARGE SCALE GENOMIC DNA]</scope>
    <source>
        <strain evidence="1 2">F363</strain>
    </source>
</reference>
<comment type="caution">
    <text evidence="1">The sequence shown here is derived from an EMBL/GenBank/DDBJ whole genome shotgun (WGS) entry which is preliminary data.</text>
</comment>
<proteinExistence type="predicted"/>
<evidence type="ECO:0000313" key="1">
    <source>
        <dbReference type="EMBL" id="MDT0643704.1"/>
    </source>
</evidence>
<evidence type="ECO:0000313" key="2">
    <source>
        <dbReference type="Proteomes" id="UP001262889"/>
    </source>
</evidence>
<organism evidence="1 2">
    <name type="scientific">Autumnicola tepida</name>
    <dbReference type="NCBI Taxonomy" id="3075595"/>
    <lineage>
        <taxon>Bacteria</taxon>
        <taxon>Pseudomonadati</taxon>
        <taxon>Bacteroidota</taxon>
        <taxon>Flavobacteriia</taxon>
        <taxon>Flavobacteriales</taxon>
        <taxon>Flavobacteriaceae</taxon>
        <taxon>Autumnicola</taxon>
    </lineage>
</organism>
<dbReference type="RefSeq" id="WP_311535322.1">
    <property type="nucleotide sequence ID" value="NZ_JAVRHQ010000015.1"/>
</dbReference>
<sequence length="57" mass="6655">MTKNVDYVVVSELPILHQAPFSNFLKNKTLPVIENEKPGATCAPMRIYRQWLNLRIR</sequence>
<dbReference type="Proteomes" id="UP001262889">
    <property type="component" value="Unassembled WGS sequence"/>
</dbReference>
<keyword evidence="2" id="KW-1185">Reference proteome</keyword>